<sequence length="488" mass="56404">MTEKSIIDTFDVFDTLIGRRCVMPLEIFSLVEKKTGVAGFAKARRAAELNLIGRPYTFDDIYDELARIFDPAKENLQLLKTAEVEEELENVIPISENIQKVNNGDVLISDMYLSEGMIRSLLTKAGLEKEVSLIVTNYGKHDGYIWKEILSNFSIRKHLGDNVHADGLRAAEAGIPFEITTSSQINAFEKVFFDIGFRSLGELCREARLATWNNMAHERDLQTTQIHMNFPILFFSSIILCRLCRQLGKTRILFSSRDCWAWKIVFESMFPNEFECIYYYTSRYAKISNSDSYQKYSSRLITDQSMVVDLCGSGWSLEKISDNIQADKIDILYMHKMPKDRKYMEGKNSDKCKFYCIIENENEKYRNHLLEIANYIDHGMLKDIKFVNDIPCPIFFSDTRSENEMLYIDIQKKALNECISRIGNYDFSDVVRHDNSIYVQIIQILYRTLSNNVSVHNLYAQNFFAENAAVETILKKTTESVAMNYSVS</sequence>
<evidence type="ECO:0000313" key="2">
    <source>
        <dbReference type="Proteomes" id="UP000540556"/>
    </source>
</evidence>
<gene>
    <name evidence="1" type="ORF">HLH27_02105</name>
</gene>
<organism evidence="1 2">
    <name type="scientific">Gluconacetobacter takamatsuzukensis</name>
    <dbReference type="NCBI Taxonomy" id="1286190"/>
    <lineage>
        <taxon>Bacteria</taxon>
        <taxon>Pseudomonadati</taxon>
        <taxon>Pseudomonadota</taxon>
        <taxon>Alphaproteobacteria</taxon>
        <taxon>Acetobacterales</taxon>
        <taxon>Acetobacteraceae</taxon>
        <taxon>Gluconacetobacter</taxon>
    </lineage>
</organism>
<dbReference type="AlphaFoldDB" id="A0A7W4KBE0"/>
<name>A0A7W4KBE0_9PROT</name>
<evidence type="ECO:0000313" key="1">
    <source>
        <dbReference type="EMBL" id="MBB2203811.1"/>
    </source>
</evidence>
<reference evidence="1 2" key="1">
    <citation type="submission" date="2020-04" db="EMBL/GenBank/DDBJ databases">
        <title>Description of novel Gluconacetobacter.</title>
        <authorList>
            <person name="Sombolestani A."/>
        </authorList>
    </citation>
    <scope>NUCLEOTIDE SEQUENCE [LARGE SCALE GENOMIC DNA]</scope>
    <source>
        <strain evidence="1 2">LMG 27800</strain>
    </source>
</reference>
<comment type="caution">
    <text evidence="1">The sequence shown here is derived from an EMBL/GenBank/DDBJ whole genome shotgun (WGS) entry which is preliminary data.</text>
</comment>
<dbReference type="RefSeq" id="WP_182947411.1">
    <property type="nucleotide sequence ID" value="NZ_JABEQK010000001.1"/>
</dbReference>
<keyword evidence="2" id="KW-1185">Reference proteome</keyword>
<accession>A0A7W4KBE0</accession>
<protein>
    <submittedName>
        <fullName evidence="1">Uncharacterized protein</fullName>
    </submittedName>
</protein>
<dbReference type="Proteomes" id="UP000540556">
    <property type="component" value="Unassembled WGS sequence"/>
</dbReference>
<proteinExistence type="predicted"/>
<dbReference type="EMBL" id="JABEQK010000001">
    <property type="protein sequence ID" value="MBB2203811.1"/>
    <property type="molecule type" value="Genomic_DNA"/>
</dbReference>